<dbReference type="EMBL" id="CP042913">
    <property type="protein sequence ID" value="QEG35065.1"/>
    <property type="molecule type" value="Genomic_DNA"/>
</dbReference>
<feature type="transmembrane region" description="Helical" evidence="1">
    <location>
        <begin position="95"/>
        <end position="121"/>
    </location>
</feature>
<evidence type="ECO:0000313" key="3">
    <source>
        <dbReference type="Proteomes" id="UP000323917"/>
    </source>
</evidence>
<organism evidence="2 3">
    <name type="scientific">Bythopirellula goksoeyrii</name>
    <dbReference type="NCBI Taxonomy" id="1400387"/>
    <lineage>
        <taxon>Bacteria</taxon>
        <taxon>Pseudomonadati</taxon>
        <taxon>Planctomycetota</taxon>
        <taxon>Planctomycetia</taxon>
        <taxon>Pirellulales</taxon>
        <taxon>Lacipirellulaceae</taxon>
        <taxon>Bythopirellula</taxon>
    </lineage>
</organism>
<dbReference type="OrthoDB" id="264193at2"/>
<evidence type="ECO:0008006" key="4">
    <source>
        <dbReference type="Google" id="ProtNLM"/>
    </source>
</evidence>
<gene>
    <name evidence="2" type="ORF">Pr1d_23560</name>
</gene>
<keyword evidence="3" id="KW-1185">Reference proteome</keyword>
<feature type="transmembrane region" description="Helical" evidence="1">
    <location>
        <begin position="189"/>
        <end position="211"/>
    </location>
</feature>
<evidence type="ECO:0000256" key="1">
    <source>
        <dbReference type="SAM" id="Phobius"/>
    </source>
</evidence>
<feature type="transmembrane region" description="Helical" evidence="1">
    <location>
        <begin position="12"/>
        <end position="36"/>
    </location>
</feature>
<protein>
    <recommendedName>
        <fullName evidence="4">ABC-2 family transporter protein</fullName>
    </recommendedName>
</protein>
<dbReference type="Proteomes" id="UP000323917">
    <property type="component" value="Chromosome"/>
</dbReference>
<dbReference type="AlphaFoldDB" id="A0A5B9QBW4"/>
<keyword evidence="1" id="KW-1133">Transmembrane helix</keyword>
<feature type="transmembrane region" description="Helical" evidence="1">
    <location>
        <begin position="133"/>
        <end position="153"/>
    </location>
</feature>
<keyword evidence="1" id="KW-0472">Membrane</keyword>
<keyword evidence="1" id="KW-0812">Transmembrane</keyword>
<sequence>MLKALAIKELRESLGIVALAVLGLGYVFLDLIGVALLPWTYAGQTYFPFSAGAQTFSQSLCLGAFALLLGFRQTAWELHNGTFFFVLHRPLPRKIVFIVKLLVGTVLVLLLNAVFIGIYGWWAATPETQPTPYFWSMTLPAWKLGLAIIPVYLGAFLSGMRPGQWFGSRLLPAIAGIAAGYAVHLMPWWWLSAIIWLASVICFTVSIFYYAGERDF</sequence>
<feature type="transmembrane region" description="Helical" evidence="1">
    <location>
        <begin position="165"/>
        <end position="183"/>
    </location>
</feature>
<reference evidence="2 3" key="1">
    <citation type="submission" date="2019-08" db="EMBL/GenBank/DDBJ databases">
        <title>Deep-cultivation of Planctomycetes and their phenomic and genomic characterization uncovers novel biology.</title>
        <authorList>
            <person name="Wiegand S."/>
            <person name="Jogler M."/>
            <person name="Boedeker C."/>
            <person name="Pinto D."/>
            <person name="Vollmers J."/>
            <person name="Rivas-Marin E."/>
            <person name="Kohn T."/>
            <person name="Peeters S.H."/>
            <person name="Heuer A."/>
            <person name="Rast P."/>
            <person name="Oberbeckmann S."/>
            <person name="Bunk B."/>
            <person name="Jeske O."/>
            <person name="Meyerdierks A."/>
            <person name="Storesund J.E."/>
            <person name="Kallscheuer N."/>
            <person name="Luecker S."/>
            <person name="Lage O.M."/>
            <person name="Pohl T."/>
            <person name="Merkel B.J."/>
            <person name="Hornburger P."/>
            <person name="Mueller R.-W."/>
            <person name="Bruemmer F."/>
            <person name="Labrenz M."/>
            <person name="Spormann A.M."/>
            <person name="Op den Camp H."/>
            <person name="Overmann J."/>
            <person name="Amann R."/>
            <person name="Jetten M.S.M."/>
            <person name="Mascher T."/>
            <person name="Medema M.H."/>
            <person name="Devos D.P."/>
            <person name="Kaster A.-K."/>
            <person name="Ovreas L."/>
            <person name="Rohde M."/>
            <person name="Galperin M.Y."/>
            <person name="Jogler C."/>
        </authorList>
    </citation>
    <scope>NUCLEOTIDE SEQUENCE [LARGE SCALE GENOMIC DNA]</scope>
    <source>
        <strain evidence="2 3">Pr1d</strain>
    </source>
</reference>
<evidence type="ECO:0000313" key="2">
    <source>
        <dbReference type="EMBL" id="QEG35065.1"/>
    </source>
</evidence>
<name>A0A5B9QBW4_9BACT</name>
<dbReference type="RefSeq" id="WP_148073623.1">
    <property type="nucleotide sequence ID" value="NZ_CP042913.1"/>
</dbReference>
<proteinExistence type="predicted"/>
<dbReference type="KEGG" id="bgok:Pr1d_23560"/>
<accession>A0A5B9QBW4</accession>
<feature type="transmembrane region" description="Helical" evidence="1">
    <location>
        <begin position="56"/>
        <end position="75"/>
    </location>
</feature>